<keyword evidence="2" id="KW-1185">Reference proteome</keyword>
<proteinExistence type="predicted"/>
<reference evidence="1" key="2">
    <citation type="submission" date="2023-06" db="EMBL/GenBank/DDBJ databases">
        <authorList>
            <consortium name="Lawrence Berkeley National Laboratory"/>
            <person name="Haridas S."/>
            <person name="Hensen N."/>
            <person name="Bonometti L."/>
            <person name="Westerberg I."/>
            <person name="Brannstrom I.O."/>
            <person name="Guillou S."/>
            <person name="Cros-Aarteil S."/>
            <person name="Calhoun S."/>
            <person name="Kuo A."/>
            <person name="Mondo S."/>
            <person name="Pangilinan J."/>
            <person name="Riley R."/>
            <person name="LaButti K."/>
            <person name="Andreopoulos B."/>
            <person name="Lipzen A."/>
            <person name="Chen C."/>
            <person name="Yanf M."/>
            <person name="Daum C."/>
            <person name="Ng V."/>
            <person name="Clum A."/>
            <person name="Steindorff A."/>
            <person name="Ohm R."/>
            <person name="Martin F."/>
            <person name="Silar P."/>
            <person name="Natvig D."/>
            <person name="Lalanne C."/>
            <person name="Gautier V."/>
            <person name="Ament-velasquez S.L."/>
            <person name="Kruys A."/>
            <person name="Hutchinson M.I."/>
            <person name="Powell A.J."/>
            <person name="Barry K."/>
            <person name="Miller A.N."/>
            <person name="Grigoriev I.V."/>
            <person name="Debuchy R."/>
            <person name="Gladieux P."/>
            <person name="Thoren M.H."/>
            <person name="Johannesson H."/>
        </authorList>
    </citation>
    <scope>NUCLEOTIDE SEQUENCE</scope>
    <source>
        <strain evidence="1">CBS 232.78</strain>
    </source>
</reference>
<dbReference type="GO" id="GO:0005506">
    <property type="term" value="F:iron ion binding"/>
    <property type="evidence" value="ECO:0007669"/>
    <property type="project" value="InterPro"/>
</dbReference>
<dbReference type="AlphaFoldDB" id="A0AAE0P831"/>
<dbReference type="PANTHER" id="PTHR47582:SF1">
    <property type="entry name" value="P450, PUTATIVE (EUROFUNG)-RELATED"/>
    <property type="match status" value="1"/>
</dbReference>
<organism evidence="1 2">
    <name type="scientific">Podospora didyma</name>
    <dbReference type="NCBI Taxonomy" id="330526"/>
    <lineage>
        <taxon>Eukaryota</taxon>
        <taxon>Fungi</taxon>
        <taxon>Dikarya</taxon>
        <taxon>Ascomycota</taxon>
        <taxon>Pezizomycotina</taxon>
        <taxon>Sordariomycetes</taxon>
        <taxon>Sordariomycetidae</taxon>
        <taxon>Sordariales</taxon>
        <taxon>Podosporaceae</taxon>
        <taxon>Podospora</taxon>
    </lineage>
</organism>
<dbReference type="Gene3D" id="1.10.630.10">
    <property type="entry name" value="Cytochrome P450"/>
    <property type="match status" value="1"/>
</dbReference>
<dbReference type="GO" id="GO:0016705">
    <property type="term" value="F:oxidoreductase activity, acting on paired donors, with incorporation or reduction of molecular oxygen"/>
    <property type="evidence" value="ECO:0007669"/>
    <property type="project" value="InterPro"/>
</dbReference>
<dbReference type="Proteomes" id="UP001285441">
    <property type="component" value="Unassembled WGS sequence"/>
</dbReference>
<evidence type="ECO:0000313" key="2">
    <source>
        <dbReference type="Proteomes" id="UP001285441"/>
    </source>
</evidence>
<dbReference type="InterPro" id="IPR001128">
    <property type="entry name" value="Cyt_P450"/>
</dbReference>
<sequence>MFDWIRHEFLVATADSAYGPRNPLRERVNEEARYTFHPAIMFLMLNFMPTWVFKSAITARGVLTEAFLHYHTQGQFNKGSAFIQRWTEHFVSWGIPGQDIARFHNGGLFAQVANTMPAAFWMVYRVFSDAGVVREFREEVSKAVAMDDDDGGSTCSINVRHALASCPVLASTFQEVFRVHGMANSIRVATEDHMLDGKYLIKKGGLFMMPARVQHRLRDV</sequence>
<protein>
    <submittedName>
        <fullName evidence="1">Uncharacterized protein</fullName>
    </submittedName>
</protein>
<accession>A0AAE0P831</accession>
<dbReference type="InterPro" id="IPR036396">
    <property type="entry name" value="Cyt_P450_sf"/>
</dbReference>
<reference evidence="1" key="1">
    <citation type="journal article" date="2023" name="Mol. Phylogenet. Evol.">
        <title>Genome-scale phylogeny and comparative genomics of the fungal order Sordariales.</title>
        <authorList>
            <person name="Hensen N."/>
            <person name="Bonometti L."/>
            <person name="Westerberg I."/>
            <person name="Brannstrom I.O."/>
            <person name="Guillou S."/>
            <person name="Cros-Aarteil S."/>
            <person name="Calhoun S."/>
            <person name="Haridas S."/>
            <person name="Kuo A."/>
            <person name="Mondo S."/>
            <person name="Pangilinan J."/>
            <person name="Riley R."/>
            <person name="LaButti K."/>
            <person name="Andreopoulos B."/>
            <person name="Lipzen A."/>
            <person name="Chen C."/>
            <person name="Yan M."/>
            <person name="Daum C."/>
            <person name="Ng V."/>
            <person name="Clum A."/>
            <person name="Steindorff A."/>
            <person name="Ohm R.A."/>
            <person name="Martin F."/>
            <person name="Silar P."/>
            <person name="Natvig D.O."/>
            <person name="Lalanne C."/>
            <person name="Gautier V."/>
            <person name="Ament-Velasquez S.L."/>
            <person name="Kruys A."/>
            <person name="Hutchinson M.I."/>
            <person name="Powell A.J."/>
            <person name="Barry K."/>
            <person name="Miller A.N."/>
            <person name="Grigoriev I.V."/>
            <person name="Debuchy R."/>
            <person name="Gladieux P."/>
            <person name="Hiltunen Thoren M."/>
            <person name="Johannesson H."/>
        </authorList>
    </citation>
    <scope>NUCLEOTIDE SEQUENCE</scope>
    <source>
        <strain evidence="1">CBS 232.78</strain>
    </source>
</reference>
<dbReference type="SUPFAM" id="SSF48264">
    <property type="entry name" value="Cytochrome P450"/>
    <property type="match status" value="1"/>
</dbReference>
<dbReference type="GO" id="GO:0020037">
    <property type="term" value="F:heme binding"/>
    <property type="evidence" value="ECO:0007669"/>
    <property type="project" value="InterPro"/>
</dbReference>
<dbReference type="EMBL" id="JAULSW010000001">
    <property type="protein sequence ID" value="KAK3395039.1"/>
    <property type="molecule type" value="Genomic_DNA"/>
</dbReference>
<name>A0AAE0P831_9PEZI</name>
<gene>
    <name evidence="1" type="ORF">B0H63DRAFT_445109</name>
</gene>
<dbReference type="PANTHER" id="PTHR47582">
    <property type="entry name" value="P450, PUTATIVE (EUROFUNG)-RELATED"/>
    <property type="match status" value="1"/>
</dbReference>
<evidence type="ECO:0000313" key="1">
    <source>
        <dbReference type="EMBL" id="KAK3395039.1"/>
    </source>
</evidence>
<dbReference type="GO" id="GO:0004497">
    <property type="term" value="F:monooxygenase activity"/>
    <property type="evidence" value="ECO:0007669"/>
    <property type="project" value="InterPro"/>
</dbReference>
<comment type="caution">
    <text evidence="1">The sequence shown here is derived from an EMBL/GenBank/DDBJ whole genome shotgun (WGS) entry which is preliminary data.</text>
</comment>
<dbReference type="InterPro" id="IPR053007">
    <property type="entry name" value="CYP450_monoxygenase_sec-met"/>
</dbReference>
<dbReference type="Pfam" id="PF00067">
    <property type="entry name" value="p450"/>
    <property type="match status" value="1"/>
</dbReference>